<comment type="caution">
    <text evidence="2">The sequence shown here is derived from an EMBL/GenBank/DDBJ whole genome shotgun (WGS) entry which is preliminary data.</text>
</comment>
<dbReference type="Proteomes" id="UP000271256">
    <property type="component" value="Unassembled WGS sequence"/>
</dbReference>
<dbReference type="InterPro" id="IPR019088">
    <property type="entry name" value="CHP02186-rel_TM"/>
</dbReference>
<keyword evidence="1" id="KW-0472">Membrane</keyword>
<dbReference type="Pfam" id="PF09608">
    <property type="entry name" value="Alph_Pro_TM"/>
    <property type="match status" value="1"/>
</dbReference>
<evidence type="ECO:0000256" key="1">
    <source>
        <dbReference type="SAM" id="Phobius"/>
    </source>
</evidence>
<reference evidence="2 3" key="1">
    <citation type="submission" date="2018-10" db="EMBL/GenBank/DDBJ databases">
        <authorList>
            <person name="Grouzdev D.S."/>
            <person name="Krutkina M.S."/>
            <person name="Tourova T.P."/>
            <person name="Nazina T.N."/>
        </authorList>
    </citation>
    <scope>NUCLEOTIDE SEQUENCE [LARGE SCALE GENOMIC DNA]</scope>
    <source>
        <strain evidence="2 3">435</strain>
    </source>
</reference>
<dbReference type="EMBL" id="RBWE01000001">
    <property type="protein sequence ID" value="RKO67341.1"/>
    <property type="molecule type" value="Genomic_DNA"/>
</dbReference>
<organism evidence="2 3">
    <name type="scientific">Desulfofundulus salinus</name>
    <dbReference type="NCBI Taxonomy" id="2419843"/>
    <lineage>
        <taxon>Bacteria</taxon>
        <taxon>Bacillati</taxon>
        <taxon>Bacillota</taxon>
        <taxon>Clostridia</taxon>
        <taxon>Eubacteriales</taxon>
        <taxon>Peptococcaceae</taxon>
        <taxon>Desulfofundulus</taxon>
    </lineage>
</organism>
<protein>
    <submittedName>
        <fullName evidence="2">Uncharacterized protein</fullName>
    </submittedName>
</protein>
<feature type="transmembrane region" description="Helical" evidence="1">
    <location>
        <begin position="81"/>
        <end position="104"/>
    </location>
</feature>
<keyword evidence="3" id="KW-1185">Reference proteome</keyword>
<keyword evidence="1" id="KW-1133">Transmembrane helix</keyword>
<gene>
    <name evidence="2" type="ORF">D7024_10455</name>
</gene>
<evidence type="ECO:0000313" key="3">
    <source>
        <dbReference type="Proteomes" id="UP000271256"/>
    </source>
</evidence>
<sequence>MYNLNPGRIKNVYNHKFLAGLNKTKKSSLKLTFVYPAGENSSNGTRRKSGKVVGSQEGSFTVRSEGLVYWLRLLSGTNDPVYGGLAVIIALFAGVAIGMVFSWIDCILGKGATGGVETHAH</sequence>
<evidence type="ECO:0000313" key="2">
    <source>
        <dbReference type="EMBL" id="RKO67341.1"/>
    </source>
</evidence>
<proteinExistence type="predicted"/>
<accession>A0A494WWA3</accession>
<name>A0A494WWA3_9FIRM</name>
<keyword evidence="1" id="KW-0812">Transmembrane</keyword>
<dbReference type="OrthoDB" id="1721463at2"/>
<dbReference type="AlphaFoldDB" id="A0A494WWA3"/>